<reference evidence="1" key="1">
    <citation type="submission" date="2014-11" db="EMBL/GenBank/DDBJ databases">
        <authorList>
            <person name="Amaro Gonzalez C."/>
        </authorList>
    </citation>
    <scope>NUCLEOTIDE SEQUENCE</scope>
</reference>
<sequence>MFLSSAVTLLCPCPSPMESSLLPNVHT</sequence>
<dbReference type="AlphaFoldDB" id="A0A0E9S732"/>
<protein>
    <submittedName>
        <fullName evidence="1">Uncharacterized protein</fullName>
    </submittedName>
</protein>
<evidence type="ECO:0000313" key="1">
    <source>
        <dbReference type="EMBL" id="JAH37224.1"/>
    </source>
</evidence>
<reference evidence="1" key="2">
    <citation type="journal article" date="2015" name="Fish Shellfish Immunol.">
        <title>Early steps in the European eel (Anguilla anguilla)-Vibrio vulnificus interaction in the gills: Role of the RtxA13 toxin.</title>
        <authorList>
            <person name="Callol A."/>
            <person name="Pajuelo D."/>
            <person name="Ebbesson L."/>
            <person name="Teles M."/>
            <person name="MacKenzie S."/>
            <person name="Amaro C."/>
        </authorList>
    </citation>
    <scope>NUCLEOTIDE SEQUENCE</scope>
</reference>
<dbReference type="EMBL" id="GBXM01071353">
    <property type="protein sequence ID" value="JAH37224.1"/>
    <property type="molecule type" value="Transcribed_RNA"/>
</dbReference>
<accession>A0A0E9S732</accession>
<organism evidence="1">
    <name type="scientific">Anguilla anguilla</name>
    <name type="common">European freshwater eel</name>
    <name type="synonym">Muraena anguilla</name>
    <dbReference type="NCBI Taxonomy" id="7936"/>
    <lineage>
        <taxon>Eukaryota</taxon>
        <taxon>Metazoa</taxon>
        <taxon>Chordata</taxon>
        <taxon>Craniata</taxon>
        <taxon>Vertebrata</taxon>
        <taxon>Euteleostomi</taxon>
        <taxon>Actinopterygii</taxon>
        <taxon>Neopterygii</taxon>
        <taxon>Teleostei</taxon>
        <taxon>Anguilliformes</taxon>
        <taxon>Anguillidae</taxon>
        <taxon>Anguilla</taxon>
    </lineage>
</organism>
<name>A0A0E9S732_ANGAN</name>
<proteinExistence type="predicted"/>